<protein>
    <submittedName>
        <fullName evidence="2">Uncharacterized conserved protein YbjT, contains NAD(P)-binding and DUF2867 domains</fullName>
    </submittedName>
</protein>
<proteinExistence type="predicted"/>
<gene>
    <name evidence="2" type="ORF">SAMN05216252_10179</name>
</gene>
<dbReference type="InterPro" id="IPR051604">
    <property type="entry name" value="Ergot_Alk_Oxidoreductase"/>
</dbReference>
<dbReference type="RefSeq" id="WP_089221544.1">
    <property type="nucleotide sequence ID" value="NZ_FZOF01000001.1"/>
</dbReference>
<evidence type="ECO:0000313" key="3">
    <source>
        <dbReference type="Proteomes" id="UP000198280"/>
    </source>
</evidence>
<dbReference type="InterPro" id="IPR036291">
    <property type="entry name" value="NAD(P)-bd_dom_sf"/>
</dbReference>
<sequence>MTSDSPMILVTGAAGSVGAVGHITVELLRERGLPVRAFVHREDERAEQLRATGAEVFAGDLTRTADVARASEGCGRMYFGMGVSAQYLQGAATTAAVARAHGGLDVLVNMSQMTVSQMDLTSTTESKQQWQQWLAEQVMDWSGVPVCHIRPTVFMENPLFLGLGFRSIARDGTIRLPFGDGRTSPVLARDVAEVVTAVLADPAPHVGRVHELTGAESRDMTAIAAEFTEALGRKVRYVDVPYEEWTGELDALGLPDHVRQHIATMARLHAANRYDRATDDIGEILGRPASGIPELVREHPEVFG</sequence>
<evidence type="ECO:0000313" key="2">
    <source>
        <dbReference type="EMBL" id="SNR79594.1"/>
    </source>
</evidence>
<dbReference type="Gene3D" id="3.90.25.10">
    <property type="entry name" value="UDP-galactose 4-epimerase, domain 1"/>
    <property type="match status" value="1"/>
</dbReference>
<feature type="domain" description="NmrA-like" evidence="1">
    <location>
        <begin position="7"/>
        <end position="275"/>
    </location>
</feature>
<keyword evidence="3" id="KW-1185">Reference proteome</keyword>
<organism evidence="2 3">
    <name type="scientific">Actinacidiphila glaucinigra</name>
    <dbReference type="NCBI Taxonomy" id="235986"/>
    <lineage>
        <taxon>Bacteria</taxon>
        <taxon>Bacillati</taxon>
        <taxon>Actinomycetota</taxon>
        <taxon>Actinomycetes</taxon>
        <taxon>Kitasatosporales</taxon>
        <taxon>Streptomycetaceae</taxon>
        <taxon>Actinacidiphila</taxon>
    </lineage>
</organism>
<dbReference type="AlphaFoldDB" id="A0A238ZA40"/>
<dbReference type="EMBL" id="FZOF01000001">
    <property type="protein sequence ID" value="SNR79594.1"/>
    <property type="molecule type" value="Genomic_DNA"/>
</dbReference>
<dbReference type="PANTHER" id="PTHR43162:SF1">
    <property type="entry name" value="PRESTALK A DIFFERENTIATION PROTEIN A"/>
    <property type="match status" value="1"/>
</dbReference>
<name>A0A238ZA40_9ACTN</name>
<dbReference type="OrthoDB" id="285016at2"/>
<dbReference type="PANTHER" id="PTHR43162">
    <property type="match status" value="1"/>
</dbReference>
<dbReference type="SUPFAM" id="SSF51735">
    <property type="entry name" value="NAD(P)-binding Rossmann-fold domains"/>
    <property type="match status" value="1"/>
</dbReference>
<accession>A0A238ZA40</accession>
<dbReference type="Proteomes" id="UP000198280">
    <property type="component" value="Unassembled WGS sequence"/>
</dbReference>
<reference evidence="2 3" key="1">
    <citation type="submission" date="2017-06" db="EMBL/GenBank/DDBJ databases">
        <authorList>
            <person name="Kim H.J."/>
            <person name="Triplett B.A."/>
        </authorList>
    </citation>
    <scope>NUCLEOTIDE SEQUENCE [LARGE SCALE GENOMIC DNA]</scope>
    <source>
        <strain evidence="2 3">CGMCC 4.1858</strain>
    </source>
</reference>
<dbReference type="Gene3D" id="3.40.50.720">
    <property type="entry name" value="NAD(P)-binding Rossmann-like Domain"/>
    <property type="match status" value="1"/>
</dbReference>
<dbReference type="InterPro" id="IPR008030">
    <property type="entry name" value="NmrA-like"/>
</dbReference>
<dbReference type="Pfam" id="PF05368">
    <property type="entry name" value="NmrA"/>
    <property type="match status" value="1"/>
</dbReference>
<evidence type="ECO:0000259" key="1">
    <source>
        <dbReference type="Pfam" id="PF05368"/>
    </source>
</evidence>